<keyword evidence="3" id="KW-0808">Transferase</keyword>
<evidence type="ECO:0000256" key="2">
    <source>
        <dbReference type="ARBA" id="ARBA00004906"/>
    </source>
</evidence>
<dbReference type="Gene3D" id="3.30.40.10">
    <property type="entry name" value="Zinc/RING finger domain, C3HC4 (zinc finger)"/>
    <property type="match status" value="1"/>
</dbReference>
<dbReference type="InterPro" id="IPR013083">
    <property type="entry name" value="Znf_RING/FYVE/PHD"/>
</dbReference>
<organism evidence="11 12">
    <name type="scientific">Xanthoceras sorbifolium</name>
    <dbReference type="NCBI Taxonomy" id="99658"/>
    <lineage>
        <taxon>Eukaryota</taxon>
        <taxon>Viridiplantae</taxon>
        <taxon>Streptophyta</taxon>
        <taxon>Embryophyta</taxon>
        <taxon>Tracheophyta</taxon>
        <taxon>Spermatophyta</taxon>
        <taxon>Magnoliopsida</taxon>
        <taxon>eudicotyledons</taxon>
        <taxon>Gunneridae</taxon>
        <taxon>Pentapetalae</taxon>
        <taxon>rosids</taxon>
        <taxon>malvids</taxon>
        <taxon>Sapindales</taxon>
        <taxon>Sapindaceae</taxon>
        <taxon>Xanthoceroideae</taxon>
        <taxon>Xanthoceras</taxon>
    </lineage>
</organism>
<evidence type="ECO:0000259" key="10">
    <source>
        <dbReference type="PROSITE" id="PS51698"/>
    </source>
</evidence>
<comment type="caution">
    <text evidence="11">The sequence shown here is derived from an EMBL/GenBank/DDBJ whole genome shotgun (WGS) entry which is preliminary data.</text>
</comment>
<dbReference type="PANTHER" id="PTHR23315">
    <property type="entry name" value="U BOX DOMAIN-CONTAINING"/>
    <property type="match status" value="1"/>
</dbReference>
<keyword evidence="8" id="KW-0647">Proteasome</keyword>
<dbReference type="Pfam" id="PF05160">
    <property type="entry name" value="DSS1_SEM1"/>
    <property type="match status" value="1"/>
</dbReference>
<accession>A0ABQ8H941</accession>
<protein>
    <recommendedName>
        <fullName evidence="8">26S proteasome complex subunit SEM1</fullName>
    </recommendedName>
</protein>
<dbReference type="SUPFAM" id="SSF57850">
    <property type="entry name" value="RING/U-box"/>
    <property type="match status" value="1"/>
</dbReference>
<dbReference type="InterPro" id="IPR057623">
    <property type="entry name" value="PUB12-19-like_N"/>
</dbReference>
<dbReference type="SUPFAM" id="SSF48371">
    <property type="entry name" value="ARM repeat"/>
    <property type="match status" value="1"/>
</dbReference>
<feature type="compositionally biased region" description="Acidic residues" evidence="9">
    <location>
        <begin position="766"/>
        <end position="775"/>
    </location>
</feature>
<keyword evidence="5" id="KW-0833">Ubl conjugation pathway</keyword>
<feature type="repeat" description="ARM" evidence="7">
    <location>
        <begin position="419"/>
        <end position="463"/>
    </location>
</feature>
<gene>
    <name evidence="11" type="ORF">JRO89_XS13G0191300</name>
</gene>
<evidence type="ECO:0000256" key="7">
    <source>
        <dbReference type="PROSITE-ProRule" id="PRU00259"/>
    </source>
</evidence>
<reference evidence="11 12" key="1">
    <citation type="submission" date="2021-02" db="EMBL/GenBank/DDBJ databases">
        <title>Plant Genome Project.</title>
        <authorList>
            <person name="Zhang R.-G."/>
        </authorList>
    </citation>
    <scope>NUCLEOTIDE SEQUENCE [LARGE SCALE GENOMIC DNA]</scope>
    <source>
        <tissue evidence="11">Leaves</tissue>
    </source>
</reference>
<evidence type="ECO:0000256" key="8">
    <source>
        <dbReference type="RuleBase" id="RU369057"/>
    </source>
</evidence>
<keyword evidence="4" id="KW-0677">Repeat</keyword>
<evidence type="ECO:0000256" key="6">
    <source>
        <dbReference type="ARBA" id="ARBA00034491"/>
    </source>
</evidence>
<keyword evidence="12" id="KW-1185">Reference proteome</keyword>
<dbReference type="SMART" id="SM01385">
    <property type="entry name" value="DSS1_SEM1"/>
    <property type="match status" value="1"/>
</dbReference>
<evidence type="ECO:0000256" key="4">
    <source>
        <dbReference type="ARBA" id="ARBA00022737"/>
    </source>
</evidence>
<evidence type="ECO:0000256" key="9">
    <source>
        <dbReference type="SAM" id="MobiDB-lite"/>
    </source>
</evidence>
<dbReference type="InterPro" id="IPR000225">
    <property type="entry name" value="Armadillo"/>
</dbReference>
<dbReference type="SMART" id="SM00504">
    <property type="entry name" value="Ubox"/>
    <property type="match status" value="1"/>
</dbReference>
<dbReference type="InterPro" id="IPR016024">
    <property type="entry name" value="ARM-type_fold"/>
</dbReference>
<evidence type="ECO:0000313" key="11">
    <source>
        <dbReference type="EMBL" id="KAH7550439.1"/>
    </source>
</evidence>
<name>A0ABQ8H941_9ROSI</name>
<sequence length="794" mass="88279">MIKKINRPDRRILSFPAVHPCEAISPATLLGSLIALSREICDNQSKFFATQRRNNREAIRQIGILLIFFEDIQERGLVLSDSVVLCFSELHLTFQKILFLMEDCTREGAKLWILTKSQFVATQFHVLIRAIATALEVFPLDSVDVGGEVKELVELVAKQARKAKFELDPNDEQAMKRLLLILNHFEKGIEPELEFMNWVLDYLGIRSWSDCNKEIKFLEEAIAMQCSDCEEREVPFLSSLVGFMSYCRVVIFEALDYQNSDQIDVRCNMETLSCLNPQDFRCPISLELMTDPVTVSTGQTYDRSSIQKWLKAGNMMCPKTGEKLTNSELVPNASLKKLIQQFCADNGISLAKSSRQSHDITRTIVPGSPAAAEAMKSLSKFLARRLFFGTNEEKSKAAYEIRLLAKANIFHRSCLIDAGTIPPLLNLVSSSYDDRFVQEMAIAALLKLSKHTSGKKVIVEIGGLKVILAVLKNGPSLEAKQIAAATLFYLSSVKGYRKLIGETPEAIPGLAELIKNGTNCGKKNAVVAIFGLLLYPGNHKKVLEAGTIPLLVDILASSYKTELITDTLAVLAALAENIGGTLAIQQASALPVITGLLQSLNSRAGKEYCVSIMMSLCSNSGREEAIAVLAKDSSLMNSLYSLITDGTSHASKKARSLIKILQGFLETSSSSGLMGSSDVVAQERPLHVWYFPSNKKVAGSSNKDSIHRLCKSLCASVVNLEMATEQKTVTEDAKIDLFEDDDEFEEFEINEEWEDKEEGKDVTQQWEDDWDDDDVNDDFSLQLRRELENNTEKN</sequence>
<evidence type="ECO:0000256" key="5">
    <source>
        <dbReference type="ARBA" id="ARBA00022786"/>
    </source>
</evidence>
<evidence type="ECO:0000256" key="3">
    <source>
        <dbReference type="ARBA" id="ARBA00022679"/>
    </source>
</evidence>
<comment type="similarity">
    <text evidence="6 8">Belongs to the DSS1/SEM1 family.</text>
</comment>
<dbReference type="InterPro" id="IPR003613">
    <property type="entry name" value="Ubox_domain"/>
</dbReference>
<dbReference type="InterPro" id="IPR058678">
    <property type="entry name" value="ARM_PUB"/>
</dbReference>
<dbReference type="InterPro" id="IPR045210">
    <property type="entry name" value="RING-Ubox_PUB"/>
</dbReference>
<dbReference type="PROSITE" id="PS51698">
    <property type="entry name" value="U_BOX"/>
    <property type="match status" value="1"/>
</dbReference>
<dbReference type="Pfam" id="PF25368">
    <property type="entry name" value="PUB10_N"/>
    <property type="match status" value="1"/>
</dbReference>
<dbReference type="CDD" id="cd16664">
    <property type="entry name" value="RING-Ubox_PUB"/>
    <property type="match status" value="1"/>
</dbReference>
<evidence type="ECO:0000313" key="12">
    <source>
        <dbReference type="Proteomes" id="UP000827721"/>
    </source>
</evidence>
<feature type="region of interest" description="Disordered" evidence="9">
    <location>
        <begin position="748"/>
        <end position="775"/>
    </location>
</feature>
<dbReference type="PANTHER" id="PTHR23315:SF116">
    <property type="entry name" value="RING-TYPE E3 UBIQUITIN TRANSFERASE"/>
    <property type="match status" value="1"/>
</dbReference>
<dbReference type="InterPro" id="IPR011989">
    <property type="entry name" value="ARM-like"/>
</dbReference>
<comment type="subcellular location">
    <subcellularLocation>
        <location evidence="8">Nucleus</location>
    </subcellularLocation>
</comment>
<dbReference type="Proteomes" id="UP000827721">
    <property type="component" value="Unassembled WGS sequence"/>
</dbReference>
<comment type="pathway">
    <text evidence="2">Protein modification; protein ubiquitination.</text>
</comment>
<dbReference type="SMART" id="SM00185">
    <property type="entry name" value="ARM"/>
    <property type="match status" value="3"/>
</dbReference>
<proteinExistence type="inferred from homology"/>
<dbReference type="Pfam" id="PF25598">
    <property type="entry name" value="ARM_PUB"/>
    <property type="match status" value="1"/>
</dbReference>
<evidence type="ECO:0000256" key="1">
    <source>
        <dbReference type="ARBA" id="ARBA00000900"/>
    </source>
</evidence>
<keyword evidence="8" id="KW-0539">Nucleus</keyword>
<dbReference type="Gene3D" id="1.25.10.10">
    <property type="entry name" value="Leucine-rich Repeat Variant"/>
    <property type="match status" value="1"/>
</dbReference>
<comment type="function">
    <text evidence="8">Component of the 26S proteasome, a multiprotein complex involved in the ATP-dependent degradation of ubiquitinated proteins.</text>
</comment>
<comment type="catalytic activity">
    <reaction evidence="1">
        <text>S-ubiquitinyl-[E2 ubiquitin-conjugating enzyme]-L-cysteine + [acceptor protein]-L-lysine = [E2 ubiquitin-conjugating enzyme]-L-cysteine + N(6)-ubiquitinyl-[acceptor protein]-L-lysine.</text>
        <dbReference type="EC" id="2.3.2.27"/>
    </reaction>
</comment>
<dbReference type="Pfam" id="PF04564">
    <property type="entry name" value="U-box"/>
    <property type="match status" value="1"/>
</dbReference>
<feature type="domain" description="U-box" evidence="10">
    <location>
        <begin position="275"/>
        <end position="349"/>
    </location>
</feature>
<dbReference type="InterPro" id="IPR007834">
    <property type="entry name" value="DSS1_SEM1"/>
</dbReference>
<dbReference type="PROSITE" id="PS50176">
    <property type="entry name" value="ARM_REPEAT"/>
    <property type="match status" value="1"/>
</dbReference>
<dbReference type="EMBL" id="JAFEMO010000013">
    <property type="protein sequence ID" value="KAH7550439.1"/>
    <property type="molecule type" value="Genomic_DNA"/>
</dbReference>